<dbReference type="Proteomes" id="UP000595942">
    <property type="component" value="Chromosome"/>
</dbReference>
<evidence type="ECO:0000313" key="1">
    <source>
        <dbReference type="EMBL" id="QQS83123.1"/>
    </source>
</evidence>
<reference evidence="1 2" key="1">
    <citation type="submission" date="2021-01" db="EMBL/GenBank/DDBJ databases">
        <title>FDA dAtabase for Regulatory Grade micrObial Sequences (FDA-ARGOS): Supporting development and validation of Infectious Disease Dx tests.</title>
        <authorList>
            <person name="Sproer C."/>
            <person name="Gronow S."/>
            <person name="Severitt S."/>
            <person name="Schroder I."/>
            <person name="Tallon L."/>
            <person name="Sadzewicz L."/>
            <person name="Zhao X."/>
            <person name="Boylan J."/>
            <person name="Ott S."/>
            <person name="Bowen H."/>
            <person name="Vavikolanu K."/>
            <person name="Mehta A."/>
            <person name="Aluvathingal J."/>
            <person name="Nadendla S."/>
            <person name="Lowell S."/>
            <person name="Myers T."/>
            <person name="Yan Y."/>
            <person name="Sichtig H."/>
        </authorList>
    </citation>
    <scope>NUCLEOTIDE SEQUENCE [LARGE SCALE GENOMIC DNA]</scope>
    <source>
        <strain evidence="1 2">FDAARGOS_1148</strain>
    </source>
</reference>
<dbReference type="GeneID" id="93726957"/>
<keyword evidence="2" id="KW-1185">Reference proteome</keyword>
<evidence type="ECO:0000313" key="2">
    <source>
        <dbReference type="Proteomes" id="UP000595942"/>
    </source>
</evidence>
<protein>
    <submittedName>
        <fullName evidence="1">DUF3310 domain-containing protein</fullName>
    </submittedName>
</protein>
<dbReference type="EMBL" id="CP068073">
    <property type="protein sequence ID" value="QQS83123.1"/>
    <property type="molecule type" value="Genomic_DNA"/>
</dbReference>
<accession>A0AB37HAB9</accession>
<organism evidence="1 2">
    <name type="scientific">Staphylococcus condimenti</name>
    <dbReference type="NCBI Taxonomy" id="70255"/>
    <lineage>
        <taxon>Bacteria</taxon>
        <taxon>Bacillati</taxon>
        <taxon>Bacillota</taxon>
        <taxon>Bacilli</taxon>
        <taxon>Bacillales</taxon>
        <taxon>Staphylococcaceae</taxon>
        <taxon>Staphylococcus</taxon>
    </lineage>
</organism>
<dbReference type="InterPro" id="IPR021739">
    <property type="entry name" value="SaV-like"/>
</dbReference>
<gene>
    <name evidence="1" type="ORF">I6J05_02010</name>
</gene>
<dbReference type="KEGG" id="scv:A4G25_03690"/>
<dbReference type="Pfam" id="PF11753">
    <property type="entry name" value="DUF3310"/>
    <property type="match status" value="1"/>
</dbReference>
<dbReference type="AlphaFoldDB" id="A0AB37HAB9"/>
<name>A0AB37HAB9_9STAP</name>
<dbReference type="RefSeq" id="WP_047130967.1">
    <property type="nucleotide sequence ID" value="NZ_CP015114.1"/>
</dbReference>
<sequence length="165" mass="19142">MIKIHELNQSDRIIIYNYKGMNIADGGHCATVIDLSKKNFEYDTAIVRTDGQEKVLELTDEDYFDKLPISHKKMESKSIHSPRIKGLKITPPLKSDRTPAHYAGTDNVDVIEFTRQQFGNEEWIAAMKFNIIKYTTRLGRKDDIDKELDKIIDYAQRLKEELAHE</sequence>
<proteinExistence type="predicted"/>